<feature type="active site" description="Nucleophile" evidence="7">
    <location>
        <position position="19"/>
    </location>
</feature>
<gene>
    <name evidence="8" type="ORF">K435DRAFT_874131</name>
</gene>
<comment type="catalytic activity">
    <reaction evidence="6">
        <text>cutin + H2O = cutin monomers.</text>
        <dbReference type="EC" id="3.1.1.74"/>
    </reaction>
</comment>
<evidence type="ECO:0000256" key="4">
    <source>
        <dbReference type="ARBA" id="ARBA00022801"/>
    </source>
</evidence>
<evidence type="ECO:0000256" key="1">
    <source>
        <dbReference type="ARBA" id="ARBA00007534"/>
    </source>
</evidence>
<evidence type="ECO:0000256" key="5">
    <source>
        <dbReference type="ARBA" id="ARBA00023157"/>
    </source>
</evidence>
<evidence type="ECO:0000313" key="9">
    <source>
        <dbReference type="Proteomes" id="UP000297245"/>
    </source>
</evidence>
<dbReference type="Gene3D" id="3.40.50.1820">
    <property type="entry name" value="alpha/beta hydrolase"/>
    <property type="match status" value="1"/>
</dbReference>
<evidence type="ECO:0000256" key="2">
    <source>
        <dbReference type="ARBA" id="ARBA00013095"/>
    </source>
</evidence>
<dbReference type="AlphaFoldDB" id="A0A4S8KYK1"/>
<comment type="similarity">
    <text evidence="1">Belongs to the cutinase family.</text>
</comment>
<dbReference type="PANTHER" id="PTHR48250:SF1">
    <property type="entry name" value="CUTINASE"/>
    <property type="match status" value="1"/>
</dbReference>
<evidence type="ECO:0000313" key="8">
    <source>
        <dbReference type="EMBL" id="THU80688.1"/>
    </source>
</evidence>
<dbReference type="OrthoDB" id="3225429at2759"/>
<dbReference type="GO" id="GO:0016052">
    <property type="term" value="P:carbohydrate catabolic process"/>
    <property type="evidence" value="ECO:0007669"/>
    <property type="project" value="TreeGrafter"/>
</dbReference>
<proteinExistence type="inferred from homology"/>
<keyword evidence="4" id="KW-0378">Hydrolase</keyword>
<evidence type="ECO:0000256" key="3">
    <source>
        <dbReference type="ARBA" id="ARBA00022729"/>
    </source>
</evidence>
<keyword evidence="5" id="KW-1015">Disulfide bond</keyword>
<name>A0A4S8KYK1_DENBC</name>
<feature type="active site" evidence="7">
    <location>
        <position position="72"/>
    </location>
</feature>
<dbReference type="GO" id="GO:0005576">
    <property type="term" value="C:extracellular region"/>
    <property type="evidence" value="ECO:0007669"/>
    <property type="project" value="InterPro"/>
</dbReference>
<dbReference type="InterPro" id="IPR011150">
    <property type="entry name" value="Cutinase_monf"/>
</dbReference>
<accession>A0A4S8KYK1</accession>
<keyword evidence="3" id="KW-0732">Signal</keyword>
<sequence>MADDVDKRFHSIAAKSIYSQGGQIVHNSAKLLPPDDQQPVNAAVIFGDPDNDQAVNWCFTRQHQSHLSYNGDNIYAHGDLILPPHLSLLSVSHFSSSLVSI</sequence>
<dbReference type="SUPFAM" id="SSF53474">
    <property type="entry name" value="alpha/beta-Hydrolases"/>
    <property type="match status" value="1"/>
</dbReference>
<reference evidence="8 9" key="1">
    <citation type="journal article" date="2019" name="Nat. Ecol. Evol.">
        <title>Megaphylogeny resolves global patterns of mushroom evolution.</title>
        <authorList>
            <person name="Varga T."/>
            <person name="Krizsan K."/>
            <person name="Foldi C."/>
            <person name="Dima B."/>
            <person name="Sanchez-Garcia M."/>
            <person name="Sanchez-Ramirez S."/>
            <person name="Szollosi G.J."/>
            <person name="Szarkandi J.G."/>
            <person name="Papp V."/>
            <person name="Albert L."/>
            <person name="Andreopoulos W."/>
            <person name="Angelini C."/>
            <person name="Antonin V."/>
            <person name="Barry K.W."/>
            <person name="Bougher N.L."/>
            <person name="Buchanan P."/>
            <person name="Buyck B."/>
            <person name="Bense V."/>
            <person name="Catcheside P."/>
            <person name="Chovatia M."/>
            <person name="Cooper J."/>
            <person name="Damon W."/>
            <person name="Desjardin D."/>
            <person name="Finy P."/>
            <person name="Geml J."/>
            <person name="Haridas S."/>
            <person name="Hughes K."/>
            <person name="Justo A."/>
            <person name="Karasinski D."/>
            <person name="Kautmanova I."/>
            <person name="Kiss B."/>
            <person name="Kocsube S."/>
            <person name="Kotiranta H."/>
            <person name="LaButti K.M."/>
            <person name="Lechner B.E."/>
            <person name="Liimatainen K."/>
            <person name="Lipzen A."/>
            <person name="Lukacs Z."/>
            <person name="Mihaltcheva S."/>
            <person name="Morgado L.N."/>
            <person name="Niskanen T."/>
            <person name="Noordeloos M.E."/>
            <person name="Ohm R.A."/>
            <person name="Ortiz-Santana B."/>
            <person name="Ovrebo C."/>
            <person name="Racz N."/>
            <person name="Riley R."/>
            <person name="Savchenko A."/>
            <person name="Shiryaev A."/>
            <person name="Soop K."/>
            <person name="Spirin V."/>
            <person name="Szebenyi C."/>
            <person name="Tomsovsky M."/>
            <person name="Tulloss R.E."/>
            <person name="Uehling J."/>
            <person name="Grigoriev I.V."/>
            <person name="Vagvolgyi C."/>
            <person name="Papp T."/>
            <person name="Martin F.M."/>
            <person name="Miettinen O."/>
            <person name="Hibbett D.S."/>
            <person name="Nagy L.G."/>
        </authorList>
    </citation>
    <scope>NUCLEOTIDE SEQUENCE [LARGE SCALE GENOMIC DNA]</scope>
    <source>
        <strain evidence="8 9">CBS 962.96</strain>
    </source>
</reference>
<feature type="active site" description="Proton donor/acceptor" evidence="7">
    <location>
        <position position="85"/>
    </location>
</feature>
<dbReference type="EC" id="3.1.1.74" evidence="2"/>
<evidence type="ECO:0000256" key="6">
    <source>
        <dbReference type="ARBA" id="ARBA00034045"/>
    </source>
</evidence>
<dbReference type="InterPro" id="IPR029058">
    <property type="entry name" value="AB_hydrolase_fold"/>
</dbReference>
<dbReference type="PANTHER" id="PTHR48250">
    <property type="entry name" value="CUTINASE 2-RELATED"/>
    <property type="match status" value="1"/>
</dbReference>
<dbReference type="Pfam" id="PF01083">
    <property type="entry name" value="Cutinase"/>
    <property type="match status" value="1"/>
</dbReference>
<evidence type="ECO:0000256" key="7">
    <source>
        <dbReference type="PIRSR" id="PIRSR611150-1"/>
    </source>
</evidence>
<dbReference type="GO" id="GO:0050525">
    <property type="term" value="F:cutinase activity"/>
    <property type="evidence" value="ECO:0007669"/>
    <property type="project" value="UniProtKB-EC"/>
</dbReference>
<keyword evidence="9" id="KW-1185">Reference proteome</keyword>
<organism evidence="8 9">
    <name type="scientific">Dendrothele bispora (strain CBS 962.96)</name>
    <dbReference type="NCBI Taxonomy" id="1314807"/>
    <lineage>
        <taxon>Eukaryota</taxon>
        <taxon>Fungi</taxon>
        <taxon>Dikarya</taxon>
        <taxon>Basidiomycota</taxon>
        <taxon>Agaricomycotina</taxon>
        <taxon>Agaricomycetes</taxon>
        <taxon>Agaricomycetidae</taxon>
        <taxon>Agaricales</taxon>
        <taxon>Agaricales incertae sedis</taxon>
        <taxon>Dendrothele</taxon>
    </lineage>
</organism>
<dbReference type="EMBL" id="ML179881">
    <property type="protein sequence ID" value="THU80688.1"/>
    <property type="molecule type" value="Genomic_DNA"/>
</dbReference>
<protein>
    <recommendedName>
        <fullName evidence="2">cutinase</fullName>
        <ecNumber evidence="2">3.1.1.74</ecNumber>
    </recommendedName>
</protein>
<dbReference type="InterPro" id="IPR000675">
    <property type="entry name" value="Cutinase/axe"/>
</dbReference>
<dbReference type="Proteomes" id="UP000297245">
    <property type="component" value="Unassembled WGS sequence"/>
</dbReference>